<evidence type="ECO:0000256" key="5">
    <source>
        <dbReference type="ARBA" id="ARBA00023242"/>
    </source>
</evidence>
<keyword evidence="3" id="KW-0238">DNA-binding</keyword>
<feature type="domain" description="MBD" evidence="6">
    <location>
        <begin position="1"/>
        <end position="61"/>
    </location>
</feature>
<evidence type="ECO:0000256" key="1">
    <source>
        <dbReference type="ARBA" id="ARBA00004123"/>
    </source>
</evidence>
<keyword evidence="4" id="KW-0804">Transcription</keyword>
<dbReference type="EMBL" id="AMQM01004034">
    <property type="status" value="NOT_ANNOTATED_CDS"/>
    <property type="molecule type" value="Genomic_DNA"/>
</dbReference>
<dbReference type="EMBL" id="KB096411">
    <property type="protein sequence ID" value="ESO05075.1"/>
    <property type="molecule type" value="Genomic_DNA"/>
</dbReference>
<evidence type="ECO:0000313" key="9">
    <source>
        <dbReference type="Proteomes" id="UP000015101"/>
    </source>
</evidence>
<dbReference type="GO" id="GO:0005654">
    <property type="term" value="C:nucleoplasm"/>
    <property type="evidence" value="ECO:0007669"/>
    <property type="project" value="UniProtKB-ARBA"/>
</dbReference>
<dbReference type="InterPro" id="IPR032343">
    <property type="entry name" value="MBD2/MBD3_p55-bd"/>
</dbReference>
<dbReference type="EnsemblMetazoa" id="HelroT185546">
    <property type="protein sequence ID" value="HelroP185546"/>
    <property type="gene ID" value="HelroG185546"/>
</dbReference>
<dbReference type="OMA" id="GKMQIQR"/>
<evidence type="ECO:0000256" key="2">
    <source>
        <dbReference type="ARBA" id="ARBA00023015"/>
    </source>
</evidence>
<dbReference type="PROSITE" id="PS50982">
    <property type="entry name" value="MBD"/>
    <property type="match status" value="1"/>
</dbReference>
<dbReference type="KEGG" id="hro:HELRODRAFT_185546"/>
<dbReference type="CTD" id="20210188"/>
<dbReference type="CDD" id="cd01396">
    <property type="entry name" value="MeCP2_MBD"/>
    <property type="match status" value="1"/>
</dbReference>
<keyword evidence="2" id="KW-0805">Transcription regulation</keyword>
<reference evidence="8" key="3">
    <citation type="submission" date="2015-06" db="UniProtKB">
        <authorList>
            <consortium name="EnsemblMetazoa"/>
        </authorList>
    </citation>
    <scope>IDENTIFICATION</scope>
</reference>
<evidence type="ECO:0000313" key="7">
    <source>
        <dbReference type="EMBL" id="ESO05075.1"/>
    </source>
</evidence>
<dbReference type="GO" id="GO:0005634">
    <property type="term" value="C:nucleus"/>
    <property type="evidence" value="ECO:0000318"/>
    <property type="project" value="GO_Central"/>
</dbReference>
<protein>
    <recommendedName>
        <fullName evidence="6">MBD domain-containing protein</fullName>
    </recommendedName>
</protein>
<accession>T1FMY9</accession>
<evidence type="ECO:0000256" key="4">
    <source>
        <dbReference type="ARBA" id="ARBA00023163"/>
    </source>
</evidence>
<dbReference type="GO" id="GO:0000122">
    <property type="term" value="P:negative regulation of transcription by RNA polymerase II"/>
    <property type="evidence" value="ECO:0000318"/>
    <property type="project" value="GO_Central"/>
</dbReference>
<evidence type="ECO:0000313" key="8">
    <source>
        <dbReference type="EnsemblMetazoa" id="HelroP185546"/>
    </source>
</evidence>
<dbReference type="STRING" id="6412.T1FMY9"/>
<dbReference type="Pfam" id="PF14048">
    <property type="entry name" value="MBD_C"/>
    <property type="match status" value="1"/>
</dbReference>
<dbReference type="Gene3D" id="3.30.890.10">
    <property type="entry name" value="Methyl-cpg-binding Protein 2, Chain A"/>
    <property type="match status" value="1"/>
</dbReference>
<dbReference type="HOGENOM" id="CLU_069710_0_0_1"/>
<dbReference type="GeneID" id="20210188"/>
<name>T1FMY9_HELRO</name>
<comment type="subcellular location">
    <subcellularLocation>
        <location evidence="1">Nucleus</location>
    </subcellularLocation>
</comment>
<dbReference type="GO" id="GO:0006346">
    <property type="term" value="P:DNA methylation-dependent constitutive heterochromatin formation"/>
    <property type="evidence" value="ECO:0000318"/>
    <property type="project" value="GO_Central"/>
</dbReference>
<dbReference type="SMART" id="SM00391">
    <property type="entry name" value="MBD"/>
    <property type="match status" value="1"/>
</dbReference>
<dbReference type="PANTHER" id="PTHR12396">
    <property type="entry name" value="METHYL-CPG BINDING PROTEIN, MBD"/>
    <property type="match status" value="1"/>
</dbReference>
<keyword evidence="9" id="KW-1185">Reference proteome</keyword>
<dbReference type="PANTHER" id="PTHR12396:SF0">
    <property type="entry name" value="METHYL-CPG BINDING DOMAIN PROTEIN-LIKE, ISOFORM C"/>
    <property type="match status" value="1"/>
</dbReference>
<sequence>MSLPNGWRREEIVRKNGLSSGKIDVYYYSPDGRKFRSKTQLAKAFRDKIDLSNFDYKTGKLGLGSSTSYHKKTASRHDANVTMPIRQTASIFKQPVTVIKNHTDSKTRTDLKQGTQEQPRQIFWEKRLQGLLASDTTGEQMSSFQLPNSIQSLTPELVGTENLLHSIAAALHLGNQPITGQSMSSVLIQKNPCANINADQPLIQNVVINDIDIQKQEARVLEARKRLQRAMNAVILSSA</sequence>
<reference evidence="7 9" key="2">
    <citation type="journal article" date="2013" name="Nature">
        <title>Insights into bilaterian evolution from three spiralian genomes.</title>
        <authorList>
            <person name="Simakov O."/>
            <person name="Marletaz F."/>
            <person name="Cho S.J."/>
            <person name="Edsinger-Gonzales E."/>
            <person name="Havlak P."/>
            <person name="Hellsten U."/>
            <person name="Kuo D.H."/>
            <person name="Larsson T."/>
            <person name="Lv J."/>
            <person name="Arendt D."/>
            <person name="Savage R."/>
            <person name="Osoegawa K."/>
            <person name="de Jong P."/>
            <person name="Grimwood J."/>
            <person name="Chapman J.A."/>
            <person name="Shapiro H."/>
            <person name="Aerts A."/>
            <person name="Otillar R.P."/>
            <person name="Terry A.Y."/>
            <person name="Boore J.L."/>
            <person name="Grigoriev I.V."/>
            <person name="Lindberg D.R."/>
            <person name="Seaver E.C."/>
            <person name="Weisblat D.A."/>
            <person name="Putnam N.H."/>
            <person name="Rokhsar D.S."/>
        </authorList>
    </citation>
    <scope>NUCLEOTIDE SEQUENCE</scope>
</reference>
<organism evidence="8 9">
    <name type="scientific">Helobdella robusta</name>
    <name type="common">Californian leech</name>
    <dbReference type="NCBI Taxonomy" id="6412"/>
    <lineage>
        <taxon>Eukaryota</taxon>
        <taxon>Metazoa</taxon>
        <taxon>Spiralia</taxon>
        <taxon>Lophotrochozoa</taxon>
        <taxon>Annelida</taxon>
        <taxon>Clitellata</taxon>
        <taxon>Hirudinea</taxon>
        <taxon>Rhynchobdellida</taxon>
        <taxon>Glossiphoniidae</taxon>
        <taxon>Helobdella</taxon>
    </lineage>
</organism>
<dbReference type="Proteomes" id="UP000015101">
    <property type="component" value="Unassembled WGS sequence"/>
</dbReference>
<dbReference type="eggNOG" id="KOG4161">
    <property type="taxonomic scope" value="Eukaryota"/>
</dbReference>
<reference evidence="9" key="1">
    <citation type="submission" date="2012-12" db="EMBL/GenBank/DDBJ databases">
        <authorList>
            <person name="Hellsten U."/>
            <person name="Grimwood J."/>
            <person name="Chapman J.A."/>
            <person name="Shapiro H."/>
            <person name="Aerts A."/>
            <person name="Otillar R.P."/>
            <person name="Terry A.Y."/>
            <person name="Boore J.L."/>
            <person name="Simakov O."/>
            <person name="Marletaz F."/>
            <person name="Cho S.-J."/>
            <person name="Edsinger-Gonzales E."/>
            <person name="Havlak P."/>
            <person name="Kuo D.-H."/>
            <person name="Larsson T."/>
            <person name="Lv J."/>
            <person name="Arendt D."/>
            <person name="Savage R."/>
            <person name="Osoegawa K."/>
            <person name="de Jong P."/>
            <person name="Lindberg D.R."/>
            <person name="Seaver E.C."/>
            <person name="Weisblat D.A."/>
            <person name="Putnam N.H."/>
            <person name="Grigoriev I.V."/>
            <person name="Rokhsar D.S."/>
        </authorList>
    </citation>
    <scope>NUCLEOTIDE SEQUENCE</scope>
</reference>
<dbReference type="InParanoid" id="T1FMY9"/>
<evidence type="ECO:0000259" key="6">
    <source>
        <dbReference type="PROSITE" id="PS50982"/>
    </source>
</evidence>
<dbReference type="GO" id="GO:0008327">
    <property type="term" value="F:methyl-CpG binding"/>
    <property type="evidence" value="ECO:0000318"/>
    <property type="project" value="GO_Central"/>
</dbReference>
<proteinExistence type="predicted"/>
<gene>
    <name evidence="8" type="primary">20210188</name>
    <name evidence="7" type="ORF">HELRODRAFT_185546</name>
</gene>
<dbReference type="InterPro" id="IPR025884">
    <property type="entry name" value="MeCpG-bd_2/3_C_dom"/>
</dbReference>
<dbReference type="InterPro" id="IPR016177">
    <property type="entry name" value="DNA-bd_dom_sf"/>
</dbReference>
<dbReference type="Pfam" id="PF01429">
    <property type="entry name" value="MBD"/>
    <property type="match status" value="1"/>
</dbReference>
<evidence type="ECO:0000256" key="3">
    <source>
        <dbReference type="ARBA" id="ARBA00023125"/>
    </source>
</evidence>
<keyword evidence="5" id="KW-0539">Nucleus</keyword>
<dbReference type="AlphaFoldDB" id="T1FMY9"/>
<dbReference type="SUPFAM" id="SSF54171">
    <property type="entry name" value="DNA-binding domain"/>
    <property type="match status" value="1"/>
</dbReference>
<dbReference type="Pfam" id="PF16564">
    <property type="entry name" value="MBDa"/>
    <property type="match status" value="1"/>
</dbReference>
<dbReference type="RefSeq" id="XP_009017008.1">
    <property type="nucleotide sequence ID" value="XM_009018760.1"/>
</dbReference>
<dbReference type="InterPro" id="IPR001739">
    <property type="entry name" value="Methyl_CpG_DNA-bd"/>
</dbReference>
<dbReference type="OrthoDB" id="10072024at2759"/>